<dbReference type="InterPro" id="IPR044563">
    <property type="entry name" value="Sgt1-like"/>
</dbReference>
<feature type="domain" description="SGS" evidence="2">
    <location>
        <begin position="139"/>
        <end position="229"/>
    </location>
</feature>
<accession>A0A267FJV3</accession>
<gene>
    <name evidence="4" type="ORF">BOX15_Mlig015925g2</name>
</gene>
<dbReference type="Proteomes" id="UP000215902">
    <property type="component" value="Unassembled WGS sequence"/>
</dbReference>
<comment type="caution">
    <text evidence="4">The sequence shown here is derived from an EMBL/GenBank/DDBJ whole genome shotgun (WGS) entry which is preliminary data.</text>
</comment>
<evidence type="ECO:0008006" key="6">
    <source>
        <dbReference type="Google" id="ProtNLM"/>
    </source>
</evidence>
<dbReference type="PROSITE" id="PS51203">
    <property type="entry name" value="CS"/>
    <property type="match status" value="1"/>
</dbReference>
<feature type="domain" description="CS" evidence="3">
    <location>
        <begin position="17"/>
        <end position="118"/>
    </location>
</feature>
<dbReference type="SUPFAM" id="SSF49764">
    <property type="entry name" value="HSP20-like chaperones"/>
    <property type="match status" value="1"/>
</dbReference>
<evidence type="ECO:0000313" key="5">
    <source>
        <dbReference type="Proteomes" id="UP000215902"/>
    </source>
</evidence>
<dbReference type="GO" id="GO:0051087">
    <property type="term" value="F:protein-folding chaperone binding"/>
    <property type="evidence" value="ECO:0007669"/>
    <property type="project" value="InterPro"/>
</dbReference>
<feature type="region of interest" description="Disordered" evidence="1">
    <location>
        <begin position="127"/>
        <end position="151"/>
    </location>
</feature>
<organism evidence="4 5">
    <name type="scientific">Macrostomum lignano</name>
    <dbReference type="NCBI Taxonomy" id="282301"/>
    <lineage>
        <taxon>Eukaryota</taxon>
        <taxon>Metazoa</taxon>
        <taxon>Spiralia</taxon>
        <taxon>Lophotrochozoa</taxon>
        <taxon>Platyhelminthes</taxon>
        <taxon>Rhabditophora</taxon>
        <taxon>Macrostomorpha</taxon>
        <taxon>Macrostomida</taxon>
        <taxon>Macrostomidae</taxon>
        <taxon>Macrostomum</taxon>
    </lineage>
</organism>
<protein>
    <recommendedName>
        <fullName evidence="6">SGS domain-containing protein</fullName>
    </recommendedName>
</protein>
<keyword evidence="5" id="KW-1185">Reference proteome</keyword>
<evidence type="ECO:0000313" key="4">
    <source>
        <dbReference type="EMBL" id="PAA73993.1"/>
    </source>
</evidence>
<dbReference type="PANTHER" id="PTHR45862">
    <property type="entry name" value="PROTEIN SGT1 HOMOLOG"/>
    <property type="match status" value="1"/>
</dbReference>
<dbReference type="InterPro" id="IPR007699">
    <property type="entry name" value="SGS_dom"/>
</dbReference>
<dbReference type="Pfam" id="PF04969">
    <property type="entry name" value="CS"/>
    <property type="match status" value="1"/>
</dbReference>
<dbReference type="CDD" id="cd06466">
    <property type="entry name" value="p23_CS_SGT1_like"/>
    <property type="match status" value="1"/>
</dbReference>
<evidence type="ECO:0000259" key="3">
    <source>
        <dbReference type="PROSITE" id="PS51203"/>
    </source>
</evidence>
<feature type="non-terminal residue" evidence="4">
    <location>
        <position position="1"/>
    </location>
</feature>
<name>A0A267FJV3_9PLAT</name>
<dbReference type="Pfam" id="PF05002">
    <property type="entry name" value="SGS"/>
    <property type="match status" value="1"/>
</dbReference>
<dbReference type="PROSITE" id="PS51048">
    <property type="entry name" value="SGS"/>
    <property type="match status" value="1"/>
</dbReference>
<sequence>ALFVNNEMTDSTEQQQPTRPRIDWYQTDAYISISVFVKGVVNDNTASGVIGNDGCEFSLSYTAPTGSAGDPASLSSSCLKLNLAHPVAGDSLQLSVKPTRLDIRVNKQQPGLRWGVLEGSDSSLQATLASPQAQSGQPAPPVEQKPPQQGKNWDAIAKSIEDEKLEGDAALNDLFQKIYSDGTDEQRKAMVKSFTESGGTVLSTNWQDVNKGKVEVKPPDGMEYKKWDS</sequence>
<dbReference type="Gene3D" id="2.60.40.790">
    <property type="match status" value="1"/>
</dbReference>
<evidence type="ECO:0000259" key="2">
    <source>
        <dbReference type="PROSITE" id="PS51048"/>
    </source>
</evidence>
<proteinExistence type="predicted"/>
<dbReference type="OrthoDB" id="1898560at2759"/>
<dbReference type="AlphaFoldDB" id="A0A267FJV3"/>
<dbReference type="InterPro" id="IPR008978">
    <property type="entry name" value="HSP20-like_chaperone"/>
</dbReference>
<dbReference type="STRING" id="282301.A0A267FJV3"/>
<reference evidence="4 5" key="1">
    <citation type="submission" date="2017-06" db="EMBL/GenBank/DDBJ databases">
        <title>A platform for efficient transgenesis in Macrostomum lignano, a flatworm model organism for stem cell research.</title>
        <authorList>
            <person name="Berezikov E."/>
        </authorList>
    </citation>
    <scope>NUCLEOTIDE SEQUENCE [LARGE SCALE GENOMIC DNA]</scope>
    <source>
        <strain evidence="4">DV1</strain>
        <tissue evidence="4">Whole organism</tissue>
    </source>
</reference>
<dbReference type="InterPro" id="IPR007052">
    <property type="entry name" value="CS_dom"/>
</dbReference>
<dbReference type="EMBL" id="NIVC01000983">
    <property type="protein sequence ID" value="PAA73993.1"/>
    <property type="molecule type" value="Genomic_DNA"/>
</dbReference>
<evidence type="ECO:0000256" key="1">
    <source>
        <dbReference type="SAM" id="MobiDB-lite"/>
    </source>
</evidence>